<dbReference type="EMBL" id="AE008692">
    <property type="protein sequence ID" value="AAV89911.1"/>
    <property type="molecule type" value="Genomic_DNA"/>
</dbReference>
<proteinExistence type="predicted"/>
<dbReference type="STRING" id="264203.ZMO1287"/>
<dbReference type="InterPro" id="IPR001296">
    <property type="entry name" value="Glyco_trans_1"/>
</dbReference>
<evidence type="ECO:0000259" key="1">
    <source>
        <dbReference type="Pfam" id="PF00534"/>
    </source>
</evidence>
<dbReference type="AlphaFoldDB" id="Q5NMZ9"/>
<dbReference type="Proteomes" id="UP000001173">
    <property type="component" value="Chromosome"/>
</dbReference>
<dbReference type="Pfam" id="PF00534">
    <property type="entry name" value="Glycos_transf_1"/>
    <property type="match status" value="1"/>
</dbReference>
<dbReference type="eggNOG" id="COG0438">
    <property type="taxonomic scope" value="Bacteria"/>
</dbReference>
<dbReference type="PANTHER" id="PTHR45947">
    <property type="entry name" value="SULFOQUINOVOSYL TRANSFERASE SQD2"/>
    <property type="match status" value="1"/>
</dbReference>
<reference evidence="2 3" key="1">
    <citation type="journal article" date="2005" name="Nat. Biotechnol.">
        <title>The genome sequence of the ethanologenic bacterium Zymomonas mobilis ZM4.</title>
        <authorList>
            <person name="Seo J.S."/>
            <person name="Chong H."/>
            <person name="Park H.S."/>
            <person name="Yoon K.O."/>
            <person name="Jung C."/>
            <person name="Kim J.J."/>
            <person name="Hong J.H."/>
            <person name="Kim H."/>
            <person name="Kim J.H."/>
            <person name="Kil J.I."/>
            <person name="Park C.J."/>
            <person name="Oh H.M."/>
            <person name="Lee J.S."/>
            <person name="Jin S.J."/>
            <person name="Um H.W."/>
            <person name="Lee H.J."/>
            <person name="Oh S.J."/>
            <person name="Kim J.Y."/>
            <person name="Kang H.L."/>
            <person name="Lee S.Y."/>
            <person name="Lee K.J."/>
            <person name="Kang H.S."/>
        </authorList>
    </citation>
    <scope>NUCLEOTIDE SEQUENCE [LARGE SCALE GENOMIC DNA]</scope>
    <source>
        <strain evidence="3">ATCC 31821 / ZM4 / CP4</strain>
    </source>
</reference>
<dbReference type="KEGG" id="zmo:ZMO1287"/>
<dbReference type="PANTHER" id="PTHR45947:SF3">
    <property type="entry name" value="SULFOQUINOVOSYL TRANSFERASE SQD2"/>
    <property type="match status" value="1"/>
</dbReference>
<organism evidence="2 3">
    <name type="scientific">Zymomonas mobilis subsp. mobilis (strain ATCC 31821 / ZM4 / CP4)</name>
    <dbReference type="NCBI Taxonomy" id="264203"/>
    <lineage>
        <taxon>Bacteria</taxon>
        <taxon>Pseudomonadati</taxon>
        <taxon>Pseudomonadota</taxon>
        <taxon>Alphaproteobacteria</taxon>
        <taxon>Sphingomonadales</taxon>
        <taxon>Zymomonadaceae</taxon>
        <taxon>Zymomonas</taxon>
    </lineage>
</organism>
<accession>Q5NMZ9</accession>
<keyword evidence="2" id="KW-0808">Transferase</keyword>
<evidence type="ECO:0000313" key="2">
    <source>
        <dbReference type="EMBL" id="AAV89911.1"/>
    </source>
</evidence>
<reference evidence="2 3" key="2">
    <citation type="journal article" date="2009" name="Nat. Biotechnol.">
        <title>Improved genome annotation for Zymomonas mobilis.</title>
        <authorList>
            <person name="Yang S."/>
            <person name="Pappas K.M."/>
            <person name="Hauser L.J."/>
            <person name="Land M.L."/>
            <person name="Chen G.L."/>
            <person name="Hurst G.B."/>
            <person name="Pan C."/>
            <person name="Kouvelis V.N."/>
            <person name="Typas M.A."/>
            <person name="Pelletier D.A."/>
            <person name="Klingeman D.M."/>
            <person name="Chang Y.J."/>
            <person name="Samatova N.F."/>
            <person name="Brown S.D."/>
        </authorList>
    </citation>
    <scope>NUCLEOTIDE SEQUENCE [LARGE SCALE GENOMIC DNA]</scope>
    <source>
        <strain evidence="3">ATCC 31821 / ZM4 / CP4</strain>
    </source>
</reference>
<name>Q5NMZ9_ZYMMO</name>
<dbReference type="CDD" id="cd03801">
    <property type="entry name" value="GT4_PimA-like"/>
    <property type="match status" value="1"/>
</dbReference>
<dbReference type="GO" id="GO:0016757">
    <property type="term" value="F:glycosyltransferase activity"/>
    <property type="evidence" value="ECO:0007669"/>
    <property type="project" value="InterPro"/>
</dbReference>
<evidence type="ECO:0000313" key="3">
    <source>
        <dbReference type="Proteomes" id="UP000001173"/>
    </source>
</evidence>
<dbReference type="RefSeq" id="WP_011241089.1">
    <property type="nucleotide sequence ID" value="NC_006526.2"/>
</dbReference>
<keyword evidence="3" id="KW-1185">Reference proteome</keyword>
<dbReference type="Gene3D" id="3.40.50.2000">
    <property type="entry name" value="Glycogen Phosphorylase B"/>
    <property type="match status" value="2"/>
</dbReference>
<feature type="domain" description="Glycosyl transferase family 1" evidence="1">
    <location>
        <begin position="177"/>
        <end position="333"/>
    </location>
</feature>
<gene>
    <name evidence="2" type="ordered locus">ZMO1287</name>
</gene>
<dbReference type="InterPro" id="IPR050194">
    <property type="entry name" value="Glycosyltransferase_grp1"/>
</dbReference>
<dbReference type="CAZy" id="GT4">
    <property type="family name" value="Glycosyltransferase Family 4"/>
</dbReference>
<protein>
    <submittedName>
        <fullName evidence="2">Glycosyl transferase group 1</fullName>
    </submittedName>
</protein>
<dbReference type="SUPFAM" id="SSF53756">
    <property type="entry name" value="UDP-Glycosyltransferase/glycogen phosphorylase"/>
    <property type="match status" value="1"/>
</dbReference>
<sequence length="364" mass="41415">MMKIRYLVTSLEGGGGTFTLPSIIDVFRKYGCDVKLTACELRDGRAAELLQKAGIDYDLLSISKRNKLYYIKKFFVMMLKDRPDIIVTSLRGGSLVGQVVGKLLRIPVVSWLNNTKKKKYTRYFKNYPLLWIADSQSVEKFLYDEMQIPKGKVRVWPLFRTTHTQSVKQHYWNGNSSLIIGSTGRLSKEKNYLPLLEAVHSLIKIYHGRFNIKLFIAGDGPQREELQSYIEMHHLNANITLLGHIDNVPEFLKTLDIYVQPSLYEGMCLAAHEAMEIGLPVVATPVGEMKHTVVEKQAGLEITGDIENSIVTHICDLIENPEKQRLYGQRGRKAVEACFGEEQFSKTGQCVVQFLKDCVSYSKK</sequence>
<dbReference type="HOGENOM" id="CLU_009583_0_3_5"/>